<evidence type="ECO:0000313" key="2">
    <source>
        <dbReference type="Proteomes" id="UP000466187"/>
    </source>
</evidence>
<name>A0A7I7WUV2_MYCGU</name>
<proteinExistence type="predicted"/>
<gene>
    <name evidence="1" type="ORF">MGAD_52150</name>
</gene>
<accession>A0A7I7WUV2</accession>
<protein>
    <submittedName>
        <fullName evidence="1">Uncharacterized protein</fullName>
    </submittedName>
</protein>
<dbReference type="KEGG" id="mgad:MGAD_52150"/>
<organism evidence="1 2">
    <name type="scientific">Mycolicibacterium gadium</name>
    <name type="common">Mycobacterium gadium</name>
    <dbReference type="NCBI Taxonomy" id="1794"/>
    <lineage>
        <taxon>Bacteria</taxon>
        <taxon>Bacillati</taxon>
        <taxon>Actinomycetota</taxon>
        <taxon>Actinomycetes</taxon>
        <taxon>Mycobacteriales</taxon>
        <taxon>Mycobacteriaceae</taxon>
        <taxon>Mycolicibacterium</taxon>
    </lineage>
</organism>
<reference evidence="1 2" key="1">
    <citation type="journal article" date="2019" name="Emerg. Microbes Infect.">
        <title>Comprehensive subspecies identification of 175 nontuberculous mycobacteria species based on 7547 genomic profiles.</title>
        <authorList>
            <person name="Matsumoto Y."/>
            <person name="Kinjo T."/>
            <person name="Motooka D."/>
            <person name="Nabeya D."/>
            <person name="Jung N."/>
            <person name="Uechi K."/>
            <person name="Horii T."/>
            <person name="Iida T."/>
            <person name="Fujita J."/>
            <person name="Nakamura S."/>
        </authorList>
    </citation>
    <scope>NUCLEOTIDE SEQUENCE [LARGE SCALE GENOMIC DNA]</scope>
    <source>
        <strain evidence="1 2">JCM 12688</strain>
    </source>
</reference>
<dbReference type="Proteomes" id="UP000466187">
    <property type="component" value="Chromosome"/>
</dbReference>
<dbReference type="RefSeq" id="WP_163689580.1">
    <property type="nucleotide sequence ID" value="NZ_AP022608.1"/>
</dbReference>
<dbReference type="EMBL" id="AP022608">
    <property type="protein sequence ID" value="BBZ20880.1"/>
    <property type="molecule type" value="Genomic_DNA"/>
</dbReference>
<sequence>MDERVWRLPGPRSLIWDALREHGRGRHVVIVLPQKLASDTNLTTALARELIFELSHSVDAKYVVADTASGTLVEAIGRSIIWDEHPPVTIPGLMQHRDAWGWAGVIVAADHPETHKKELPEFLRRLNTESRSTPSHERLTIIVIGSHEHLPNFAGGENSDVNIATVWWWKRVARWDVAAHISQFDPRPSGSRVLADIRTETIVEVARWDLGLAERLSDAWSGDPETLQRELMPIHFHDSNLHGSAALGAQPTDAALGHWDLYRVDGWHNTHSVTAHALAVPRGIDRMVWAAQARILLPWIEERRLMLQNRVIELLGRARFREAATNMFVDQPIEDLDSIEVGPLRLLVDARIGGTNPKLRSAARRLHDARNKLAHISPLRYAELQELVTACDQMT</sequence>
<evidence type="ECO:0000313" key="1">
    <source>
        <dbReference type="EMBL" id="BBZ20880.1"/>
    </source>
</evidence>
<dbReference type="AlphaFoldDB" id="A0A7I7WUV2"/>